<organism evidence="1 2">
    <name type="scientific">Trifolium subterraneum</name>
    <name type="common">Subterranean clover</name>
    <dbReference type="NCBI Taxonomy" id="3900"/>
    <lineage>
        <taxon>Eukaryota</taxon>
        <taxon>Viridiplantae</taxon>
        <taxon>Streptophyta</taxon>
        <taxon>Embryophyta</taxon>
        <taxon>Tracheophyta</taxon>
        <taxon>Spermatophyta</taxon>
        <taxon>Magnoliopsida</taxon>
        <taxon>eudicotyledons</taxon>
        <taxon>Gunneridae</taxon>
        <taxon>Pentapetalae</taxon>
        <taxon>rosids</taxon>
        <taxon>fabids</taxon>
        <taxon>Fabales</taxon>
        <taxon>Fabaceae</taxon>
        <taxon>Papilionoideae</taxon>
        <taxon>50 kb inversion clade</taxon>
        <taxon>NPAAA clade</taxon>
        <taxon>Hologalegina</taxon>
        <taxon>IRL clade</taxon>
        <taxon>Trifolieae</taxon>
        <taxon>Trifolium</taxon>
    </lineage>
</organism>
<gene>
    <name evidence="1" type="ORF">TSUD_369900</name>
</gene>
<keyword evidence="2" id="KW-1185">Reference proteome</keyword>
<name>A0A2Z6NLR1_TRISU</name>
<dbReference type="AlphaFoldDB" id="A0A2Z6NLR1"/>
<accession>A0A2Z6NLR1</accession>
<proteinExistence type="predicted"/>
<evidence type="ECO:0000313" key="1">
    <source>
        <dbReference type="EMBL" id="GAU37542.1"/>
    </source>
</evidence>
<evidence type="ECO:0000313" key="2">
    <source>
        <dbReference type="Proteomes" id="UP000242715"/>
    </source>
</evidence>
<dbReference type="Proteomes" id="UP000242715">
    <property type="component" value="Unassembled WGS sequence"/>
</dbReference>
<dbReference type="EMBL" id="DF973675">
    <property type="protein sequence ID" value="GAU37542.1"/>
    <property type="molecule type" value="Genomic_DNA"/>
</dbReference>
<reference evidence="2" key="1">
    <citation type="journal article" date="2017" name="Front. Plant Sci.">
        <title>Climate Clever Clovers: New Paradigm to Reduce the Environmental Footprint of Ruminants by Breeding Low Methanogenic Forages Utilizing Haplotype Variation.</title>
        <authorList>
            <person name="Kaur P."/>
            <person name="Appels R."/>
            <person name="Bayer P.E."/>
            <person name="Keeble-Gagnere G."/>
            <person name="Wang J."/>
            <person name="Hirakawa H."/>
            <person name="Shirasawa K."/>
            <person name="Vercoe P."/>
            <person name="Stefanova K."/>
            <person name="Durmic Z."/>
            <person name="Nichols P."/>
            <person name="Revell C."/>
            <person name="Isobe S.N."/>
            <person name="Edwards D."/>
            <person name="Erskine W."/>
        </authorList>
    </citation>
    <scope>NUCLEOTIDE SEQUENCE [LARGE SCALE GENOMIC DNA]</scope>
    <source>
        <strain evidence="2">cv. Daliak</strain>
    </source>
</reference>
<protein>
    <submittedName>
        <fullName evidence="1">Uncharacterized protein</fullName>
    </submittedName>
</protein>
<sequence length="63" mass="7106">MARQSEIHGNIYPETRRHVRSARCRITSLKTGRGCDCMPFLSQGTLRIVAMLAKWNDSDLEGA</sequence>